<keyword evidence="2 6" id="KW-0547">Nucleotide-binding</keyword>
<dbReference type="PROSITE" id="PS00870">
    <property type="entry name" value="CLPAB_1"/>
    <property type="match status" value="1"/>
</dbReference>
<dbReference type="SMART" id="SM01086">
    <property type="entry name" value="ClpB_D2-small"/>
    <property type="match status" value="1"/>
</dbReference>
<dbReference type="Proteomes" id="UP000673975">
    <property type="component" value="Unassembled WGS sequence"/>
</dbReference>
<evidence type="ECO:0000256" key="6">
    <source>
        <dbReference type="RuleBase" id="RU004432"/>
    </source>
</evidence>
<evidence type="ECO:0000313" key="10">
    <source>
        <dbReference type="Proteomes" id="UP000673975"/>
    </source>
</evidence>
<dbReference type="EMBL" id="JAFIDN010000001">
    <property type="protein sequence ID" value="MBP3191264.1"/>
    <property type="molecule type" value="Genomic_DNA"/>
</dbReference>
<dbReference type="InterPro" id="IPR019489">
    <property type="entry name" value="Clp_ATPase_C"/>
</dbReference>
<dbReference type="PROSITE" id="PS00871">
    <property type="entry name" value="CLPAB_2"/>
    <property type="match status" value="1"/>
</dbReference>
<evidence type="ECO:0000256" key="7">
    <source>
        <dbReference type="SAM" id="MobiDB-lite"/>
    </source>
</evidence>
<feature type="region of interest" description="Disordered" evidence="7">
    <location>
        <begin position="140"/>
        <end position="235"/>
    </location>
</feature>
<dbReference type="CDD" id="cd00009">
    <property type="entry name" value="AAA"/>
    <property type="match status" value="1"/>
</dbReference>
<sequence>MISKTLDQVLRNSYLMASHFNHEMVTLEHLLHSIANDEPGSRILRRSGTDIAMLLSDLDDFYHHMPRRQNESLEPVHTIGFRRTLQRALMHSRAAEQEETSVGDILISMFAEKESHAVFYLEKQGVSRLDILNYVSHRISKPGFEDPDEELSEEGDNGQGGYDEESGEAFFEEMDEGPDGEEGPDGADSVDGHLGRDGAEGGHGASFPGADGQPSPGDPQTGRKRPGQAGKKKTDLLELYTEEWTAKAREGHFDRVIGRELEIERSIEILCRRQKNNPIYVGDPGVGKTAITQGLAQKIVQQEVPERIQDFRIYALDLGALLAGTKFRGDFEARLKGVLKSLQQKKNVILFIDEIHNIIGAGAAGSSTLDASNMLKPLLADGAIRCIGATTFEEYKNHFEKDRALSRRFQKIEINEPDIPTTVNILKGLKNVYEEYHGLKIPTGALEAATRLSSKYLTERRLPDKAIDVIDEACSQVSLQPGERKQLSVRDVEKLISKMARVPVQQVGGEEKESLRDLESKLNQNVFGQEKAVTSLVTAVKRSRAGLGNDSRPVGTFLFSGPTGVGKTELCRQAADHLGLPLIRFDMSEYMEKHTVSRLIGAPAGYVGFEQGGLLTDAIRRQPNSVLLLDEIEKAHPDIFNILLQIMDYATATDNTGRKADFRNVLMIMTSNVGSRELASPPIGFSGKEAKPGGDPKKAIEKHFSPEFRNRLDGIVIFNHLDKNVIESIVYKFIKELEEQLRHKKVRIRLTEKAVHWLAEKGYDPSYGARPMSRVIQENIKNKLVDELLFGKLQHGGTVTLSAGKQGLTFRFSD</sequence>
<dbReference type="PROSITE" id="PS51903">
    <property type="entry name" value="CLP_R"/>
    <property type="match status" value="1"/>
</dbReference>
<dbReference type="SMART" id="SM00382">
    <property type="entry name" value="AAA"/>
    <property type="match status" value="2"/>
</dbReference>
<keyword evidence="10" id="KW-1185">Reference proteome</keyword>
<protein>
    <submittedName>
        <fullName evidence="9">AAA family ATPase</fullName>
    </submittedName>
</protein>
<dbReference type="Pfam" id="PF00004">
    <property type="entry name" value="AAA"/>
    <property type="match status" value="1"/>
</dbReference>
<dbReference type="Gene3D" id="1.10.8.60">
    <property type="match status" value="2"/>
</dbReference>
<dbReference type="InterPro" id="IPR027417">
    <property type="entry name" value="P-loop_NTPase"/>
</dbReference>
<dbReference type="GO" id="GO:0005524">
    <property type="term" value="F:ATP binding"/>
    <property type="evidence" value="ECO:0007669"/>
    <property type="project" value="UniProtKB-KW"/>
</dbReference>
<evidence type="ECO:0000256" key="1">
    <source>
        <dbReference type="ARBA" id="ARBA00022737"/>
    </source>
</evidence>
<keyword evidence="1 5" id="KW-0677">Repeat</keyword>
<comment type="similarity">
    <text evidence="6">Belongs to the ClpA/ClpB family.</text>
</comment>
<name>A0A8J7RP35_9BACT</name>
<dbReference type="InterPro" id="IPR028299">
    <property type="entry name" value="ClpA/B_CS2"/>
</dbReference>
<dbReference type="InterPro" id="IPR041546">
    <property type="entry name" value="ClpA/ClpB_AAA_lid"/>
</dbReference>
<comment type="caution">
    <text evidence="9">The sequence shown here is derived from an EMBL/GenBank/DDBJ whole genome shotgun (WGS) entry which is preliminary data.</text>
</comment>
<reference evidence="9" key="1">
    <citation type="submission" date="2021-02" db="EMBL/GenBank/DDBJ databases">
        <title>Natronogracilivirga saccharolytica gen. nov. sp. nov. a new anaerobic, haloalkiliphilic carbohydrate-fermenting bacterium from soda lake and proposing of Cyclonatronumiaceae fam. nov. in the phylum Balneolaeota.</title>
        <authorList>
            <person name="Zhilina T.N."/>
            <person name="Sorokin D.Y."/>
            <person name="Zavarzina D.G."/>
            <person name="Toshchakov S.V."/>
            <person name="Kublanov I.V."/>
        </authorList>
    </citation>
    <scope>NUCLEOTIDE SEQUENCE</scope>
    <source>
        <strain evidence="9">Z-1702</strain>
    </source>
</reference>
<evidence type="ECO:0000259" key="8">
    <source>
        <dbReference type="PROSITE" id="PS51903"/>
    </source>
</evidence>
<dbReference type="Gene3D" id="3.40.50.300">
    <property type="entry name" value="P-loop containing nucleotide triphosphate hydrolases"/>
    <property type="match status" value="2"/>
</dbReference>
<dbReference type="InterPro" id="IPR004176">
    <property type="entry name" value="Clp_R_N"/>
</dbReference>
<dbReference type="Pfam" id="PF07724">
    <property type="entry name" value="AAA_2"/>
    <property type="match status" value="1"/>
</dbReference>
<gene>
    <name evidence="9" type="ORF">NATSA_01170</name>
</gene>
<feature type="compositionally biased region" description="Basic and acidic residues" evidence="7">
    <location>
        <begin position="190"/>
        <end position="200"/>
    </location>
</feature>
<feature type="domain" description="Clp R" evidence="8">
    <location>
        <begin position="1"/>
        <end position="142"/>
    </location>
</feature>
<dbReference type="InterPro" id="IPR003959">
    <property type="entry name" value="ATPase_AAA_core"/>
</dbReference>
<dbReference type="Pfam" id="PF10431">
    <property type="entry name" value="ClpB_D2-small"/>
    <property type="match status" value="1"/>
</dbReference>
<dbReference type="SUPFAM" id="SSF52540">
    <property type="entry name" value="P-loop containing nucleoside triphosphate hydrolases"/>
    <property type="match status" value="2"/>
</dbReference>
<evidence type="ECO:0000256" key="4">
    <source>
        <dbReference type="ARBA" id="ARBA00023186"/>
    </source>
</evidence>
<dbReference type="GO" id="GO:0034605">
    <property type="term" value="P:cellular response to heat"/>
    <property type="evidence" value="ECO:0007669"/>
    <property type="project" value="TreeGrafter"/>
</dbReference>
<feature type="compositionally biased region" description="Acidic residues" evidence="7">
    <location>
        <begin position="145"/>
        <end position="185"/>
    </location>
</feature>
<dbReference type="FunFam" id="3.40.50.300:FF:000025">
    <property type="entry name" value="ATP-dependent Clp protease subunit"/>
    <property type="match status" value="1"/>
</dbReference>
<evidence type="ECO:0000256" key="5">
    <source>
        <dbReference type="PROSITE-ProRule" id="PRU01251"/>
    </source>
</evidence>
<dbReference type="RefSeq" id="WP_210509586.1">
    <property type="nucleotide sequence ID" value="NZ_JAFIDN010000001.1"/>
</dbReference>
<dbReference type="Pfam" id="PF17871">
    <property type="entry name" value="AAA_lid_9"/>
    <property type="match status" value="1"/>
</dbReference>
<evidence type="ECO:0000256" key="3">
    <source>
        <dbReference type="ARBA" id="ARBA00022840"/>
    </source>
</evidence>
<dbReference type="InterPro" id="IPR036628">
    <property type="entry name" value="Clp_N_dom_sf"/>
</dbReference>
<keyword evidence="4 6" id="KW-0143">Chaperone</keyword>
<proteinExistence type="inferred from homology"/>
<dbReference type="GO" id="GO:0005737">
    <property type="term" value="C:cytoplasm"/>
    <property type="evidence" value="ECO:0007669"/>
    <property type="project" value="TreeGrafter"/>
</dbReference>
<dbReference type="GO" id="GO:0016887">
    <property type="term" value="F:ATP hydrolysis activity"/>
    <property type="evidence" value="ECO:0007669"/>
    <property type="project" value="InterPro"/>
</dbReference>
<evidence type="ECO:0000313" key="9">
    <source>
        <dbReference type="EMBL" id="MBP3191264.1"/>
    </source>
</evidence>
<dbReference type="InterPro" id="IPR018368">
    <property type="entry name" value="ClpA/B_CS1"/>
</dbReference>
<dbReference type="Gene3D" id="1.10.1780.10">
    <property type="entry name" value="Clp, N-terminal domain"/>
    <property type="match status" value="1"/>
</dbReference>
<dbReference type="Pfam" id="PF02861">
    <property type="entry name" value="Clp_N"/>
    <property type="match status" value="1"/>
</dbReference>
<dbReference type="InterPro" id="IPR050130">
    <property type="entry name" value="ClpA_ClpB"/>
</dbReference>
<dbReference type="PRINTS" id="PR00300">
    <property type="entry name" value="CLPPROTEASEA"/>
</dbReference>
<dbReference type="InterPro" id="IPR003593">
    <property type="entry name" value="AAA+_ATPase"/>
</dbReference>
<keyword evidence="3 6" id="KW-0067">ATP-binding</keyword>
<dbReference type="AlphaFoldDB" id="A0A8J7RP35"/>
<organism evidence="9 10">
    <name type="scientific">Natronogracilivirga saccharolytica</name>
    <dbReference type="NCBI Taxonomy" id="2812953"/>
    <lineage>
        <taxon>Bacteria</taxon>
        <taxon>Pseudomonadati</taxon>
        <taxon>Balneolota</taxon>
        <taxon>Balneolia</taxon>
        <taxon>Balneolales</taxon>
        <taxon>Cyclonatronaceae</taxon>
        <taxon>Natronogracilivirga</taxon>
    </lineage>
</organism>
<dbReference type="CDD" id="cd19499">
    <property type="entry name" value="RecA-like_ClpB_Hsp104-like"/>
    <property type="match status" value="1"/>
</dbReference>
<evidence type="ECO:0000256" key="2">
    <source>
        <dbReference type="ARBA" id="ARBA00022741"/>
    </source>
</evidence>
<dbReference type="PANTHER" id="PTHR11638">
    <property type="entry name" value="ATP-DEPENDENT CLP PROTEASE"/>
    <property type="match status" value="1"/>
</dbReference>
<dbReference type="SUPFAM" id="SSF81923">
    <property type="entry name" value="Double Clp-N motif"/>
    <property type="match status" value="1"/>
</dbReference>
<dbReference type="PANTHER" id="PTHR11638:SF111">
    <property type="entry name" value="ATP-DEPENDENT CLP PROTEASE ATP-BINDING SUBUNIT CLPA"/>
    <property type="match status" value="1"/>
</dbReference>
<accession>A0A8J7RP35</accession>
<dbReference type="InterPro" id="IPR001270">
    <property type="entry name" value="ClpA/B"/>
</dbReference>